<dbReference type="Pfam" id="PF00239">
    <property type="entry name" value="Resolvase"/>
    <property type="match status" value="1"/>
</dbReference>
<dbReference type="Proteomes" id="UP001597092">
    <property type="component" value="Unassembled WGS sequence"/>
</dbReference>
<sequence length="242" mass="27346">MNLETDSPLASSLVTVVMMTSKAVGYTRLSQSSDTSIADQKEAIEEYCEHRGLELLRIYDDGEGSSGFDTERPEYAKVRELMRDGKVGAVVVRDRSRLGRDFDERMQFVLDLRRTNVSLHASREGEVNLEDPYAVVMESMRAATDDSGKREEIEKAREKVTERVKNGYYQGRPPLGTKFSEDKTRLVPGEKFEVVAAVLNLLNEGVSYRDIHEDTGVSLGSISRINGRREMYEEMMEEADAQ</sequence>
<keyword evidence="3" id="KW-1185">Reference proteome</keyword>
<gene>
    <name evidence="2" type="ORF">ACFSAS_12160</name>
</gene>
<dbReference type="RefSeq" id="WP_256305393.1">
    <property type="nucleotide sequence ID" value="NZ_JANHAW010000001.1"/>
</dbReference>
<evidence type="ECO:0000259" key="1">
    <source>
        <dbReference type="PROSITE" id="PS51736"/>
    </source>
</evidence>
<name>A0ABD6DVP5_9EURY</name>
<dbReference type="PANTHER" id="PTHR30461">
    <property type="entry name" value="DNA-INVERTASE FROM LAMBDOID PROPHAGE"/>
    <property type="match status" value="1"/>
</dbReference>
<dbReference type="EMBL" id="JBHUDP010000004">
    <property type="protein sequence ID" value="MFD1686367.1"/>
    <property type="molecule type" value="Genomic_DNA"/>
</dbReference>
<dbReference type="PROSITE" id="PS51736">
    <property type="entry name" value="RECOMBINASES_3"/>
    <property type="match status" value="1"/>
</dbReference>
<evidence type="ECO:0000313" key="2">
    <source>
        <dbReference type="EMBL" id="MFD1686367.1"/>
    </source>
</evidence>
<organism evidence="2 3">
    <name type="scientific">Halobellus litoreus</name>
    <dbReference type="NCBI Taxonomy" id="755310"/>
    <lineage>
        <taxon>Archaea</taxon>
        <taxon>Methanobacteriati</taxon>
        <taxon>Methanobacteriota</taxon>
        <taxon>Stenosarchaea group</taxon>
        <taxon>Halobacteria</taxon>
        <taxon>Halobacteriales</taxon>
        <taxon>Haloferacaceae</taxon>
        <taxon>Halobellus</taxon>
    </lineage>
</organism>
<feature type="domain" description="Resolvase/invertase-type recombinase catalytic" evidence="1">
    <location>
        <begin position="22"/>
        <end position="167"/>
    </location>
</feature>
<reference evidence="2 3" key="1">
    <citation type="journal article" date="2019" name="Int. J. Syst. Evol. Microbiol.">
        <title>The Global Catalogue of Microorganisms (GCM) 10K type strain sequencing project: providing services to taxonomists for standard genome sequencing and annotation.</title>
        <authorList>
            <consortium name="The Broad Institute Genomics Platform"/>
            <consortium name="The Broad Institute Genome Sequencing Center for Infectious Disease"/>
            <person name="Wu L."/>
            <person name="Ma J."/>
        </authorList>
    </citation>
    <scope>NUCLEOTIDE SEQUENCE [LARGE SCALE GENOMIC DNA]</scope>
    <source>
        <strain evidence="2 3">CGMCC 1.10387</strain>
    </source>
</reference>
<dbReference type="SUPFAM" id="SSF53041">
    <property type="entry name" value="Resolvase-like"/>
    <property type="match status" value="1"/>
</dbReference>
<dbReference type="InterPro" id="IPR036162">
    <property type="entry name" value="Resolvase-like_N_sf"/>
</dbReference>
<dbReference type="CDD" id="cd00338">
    <property type="entry name" value="Ser_Recombinase"/>
    <property type="match status" value="1"/>
</dbReference>
<dbReference type="Gene3D" id="3.40.50.1390">
    <property type="entry name" value="Resolvase, N-terminal catalytic domain"/>
    <property type="match status" value="1"/>
</dbReference>
<dbReference type="AlphaFoldDB" id="A0ABD6DVP5"/>
<evidence type="ECO:0000313" key="3">
    <source>
        <dbReference type="Proteomes" id="UP001597092"/>
    </source>
</evidence>
<accession>A0ABD6DVP5</accession>
<protein>
    <submittedName>
        <fullName evidence="2">Recombinase family protein</fullName>
    </submittedName>
</protein>
<dbReference type="InterPro" id="IPR006119">
    <property type="entry name" value="Resolv_N"/>
</dbReference>
<dbReference type="PANTHER" id="PTHR30461:SF26">
    <property type="entry name" value="RESOLVASE HOMOLOG YNEB"/>
    <property type="match status" value="1"/>
</dbReference>
<dbReference type="SMART" id="SM00857">
    <property type="entry name" value="Resolvase"/>
    <property type="match status" value="1"/>
</dbReference>
<proteinExistence type="predicted"/>
<comment type="caution">
    <text evidence="2">The sequence shown here is derived from an EMBL/GenBank/DDBJ whole genome shotgun (WGS) entry which is preliminary data.</text>
</comment>
<dbReference type="InterPro" id="IPR050639">
    <property type="entry name" value="SSR_resolvase"/>
</dbReference>